<protein>
    <recommendedName>
        <fullName evidence="1">Glycosyltransferase 2-like domain-containing protein</fullName>
    </recommendedName>
</protein>
<evidence type="ECO:0000313" key="2">
    <source>
        <dbReference type="EMBL" id="GAA4821966.1"/>
    </source>
</evidence>
<feature type="domain" description="Glycosyltransferase 2-like" evidence="1">
    <location>
        <begin position="44"/>
        <end position="218"/>
    </location>
</feature>
<name>A0ABP9CZD0_9BACT</name>
<comment type="caution">
    <text evidence="2">The sequence shown here is derived from an EMBL/GenBank/DDBJ whole genome shotgun (WGS) entry which is preliminary data.</text>
</comment>
<gene>
    <name evidence="2" type="ORF">GCM10023331_02920</name>
</gene>
<evidence type="ECO:0000313" key="3">
    <source>
        <dbReference type="Proteomes" id="UP001500298"/>
    </source>
</evidence>
<proteinExistence type="predicted"/>
<dbReference type="InterPro" id="IPR029044">
    <property type="entry name" value="Nucleotide-diphossugar_trans"/>
</dbReference>
<dbReference type="Proteomes" id="UP001500298">
    <property type="component" value="Unassembled WGS sequence"/>
</dbReference>
<dbReference type="EMBL" id="BAABJX010000005">
    <property type="protein sequence ID" value="GAA4821966.1"/>
    <property type="molecule type" value="Genomic_DNA"/>
</dbReference>
<dbReference type="InterPro" id="IPR001173">
    <property type="entry name" value="Glyco_trans_2-like"/>
</dbReference>
<sequence length="354" mass="41953">MGFVKYAYLGYANLRYIESNEDEDFYEVLFYKLLHLPMSNPLVTVVCLCYNQAPYVTQAIDSILSQTYTPIEIIIIDDQSTDHSIEVIQRKIKKLPHIQFIISPQNQGNCKAFNQALTIAKGKYIIDLAADDIMYPERVALQVEAFEKLSEDYAIVFTDTHFINENGKRIRSTYYKRNDRGQLLERVPSGDLYKRVLQNPPVMSPPTQMYRTSVIQRIGGYDDNLSYEDYDLWIRLGRNHKFYFLDEITTAKRELSTALHKVFYFKKNNKHLWSTLKICRKAIMLNENEEENRALAKSIRYHMRLSLFTENFDIGIEFGKLLKELQLIRRRDRFWINLLHWRVPLNWAYRIVRS</sequence>
<evidence type="ECO:0000259" key="1">
    <source>
        <dbReference type="Pfam" id="PF00535"/>
    </source>
</evidence>
<reference evidence="3" key="1">
    <citation type="journal article" date="2019" name="Int. J. Syst. Evol. Microbiol.">
        <title>The Global Catalogue of Microorganisms (GCM) 10K type strain sequencing project: providing services to taxonomists for standard genome sequencing and annotation.</title>
        <authorList>
            <consortium name="The Broad Institute Genomics Platform"/>
            <consortium name="The Broad Institute Genome Sequencing Center for Infectious Disease"/>
            <person name="Wu L."/>
            <person name="Ma J."/>
        </authorList>
    </citation>
    <scope>NUCLEOTIDE SEQUENCE [LARGE SCALE GENOMIC DNA]</scope>
    <source>
        <strain evidence="3">JCM 18326</strain>
    </source>
</reference>
<dbReference type="PANTHER" id="PTHR43685">
    <property type="entry name" value="GLYCOSYLTRANSFERASE"/>
    <property type="match status" value="1"/>
</dbReference>
<dbReference type="Pfam" id="PF00535">
    <property type="entry name" value="Glycos_transf_2"/>
    <property type="match status" value="1"/>
</dbReference>
<dbReference type="SUPFAM" id="SSF53448">
    <property type="entry name" value="Nucleotide-diphospho-sugar transferases"/>
    <property type="match status" value="1"/>
</dbReference>
<accession>A0ABP9CZD0</accession>
<organism evidence="2 3">
    <name type="scientific">Algivirga pacifica</name>
    <dbReference type="NCBI Taxonomy" id="1162670"/>
    <lineage>
        <taxon>Bacteria</taxon>
        <taxon>Pseudomonadati</taxon>
        <taxon>Bacteroidota</taxon>
        <taxon>Cytophagia</taxon>
        <taxon>Cytophagales</taxon>
        <taxon>Flammeovirgaceae</taxon>
        <taxon>Algivirga</taxon>
    </lineage>
</organism>
<dbReference type="PANTHER" id="PTHR43685:SF11">
    <property type="entry name" value="GLYCOSYLTRANSFERASE TAGX-RELATED"/>
    <property type="match status" value="1"/>
</dbReference>
<dbReference type="Gene3D" id="3.90.550.10">
    <property type="entry name" value="Spore Coat Polysaccharide Biosynthesis Protein SpsA, Chain A"/>
    <property type="match status" value="1"/>
</dbReference>
<dbReference type="InterPro" id="IPR050834">
    <property type="entry name" value="Glycosyltransf_2"/>
</dbReference>
<keyword evidence="3" id="KW-1185">Reference proteome</keyword>